<feature type="domain" description="HAMP" evidence="16">
    <location>
        <begin position="205"/>
        <end position="257"/>
    </location>
</feature>
<dbReference type="InterPro" id="IPR036097">
    <property type="entry name" value="HisK_dim/P_sf"/>
</dbReference>
<dbReference type="PROSITE" id="PS50109">
    <property type="entry name" value="HIS_KIN"/>
    <property type="match status" value="1"/>
</dbReference>
<evidence type="ECO:0000256" key="1">
    <source>
        <dbReference type="ARBA" id="ARBA00000085"/>
    </source>
</evidence>
<dbReference type="SMART" id="SM00304">
    <property type="entry name" value="HAMP"/>
    <property type="match status" value="1"/>
</dbReference>
<name>A0ABQ5N7A1_9CLOT</name>
<keyword evidence="4" id="KW-1003">Cell membrane</keyword>
<dbReference type="Gene3D" id="3.30.450.20">
    <property type="entry name" value="PAS domain"/>
    <property type="match status" value="1"/>
</dbReference>
<dbReference type="EC" id="2.7.13.3" evidence="3"/>
<dbReference type="Gene3D" id="3.30.565.10">
    <property type="entry name" value="Histidine kinase-like ATPase, C-terminal domain"/>
    <property type="match status" value="1"/>
</dbReference>
<dbReference type="CDD" id="cd00082">
    <property type="entry name" value="HisKA"/>
    <property type="match status" value="1"/>
</dbReference>
<evidence type="ECO:0000256" key="4">
    <source>
        <dbReference type="ARBA" id="ARBA00022475"/>
    </source>
</evidence>
<evidence type="ECO:0000256" key="7">
    <source>
        <dbReference type="ARBA" id="ARBA00022692"/>
    </source>
</evidence>
<dbReference type="EMBL" id="BRXR01000001">
    <property type="protein sequence ID" value="GLC31006.1"/>
    <property type="molecule type" value="Genomic_DNA"/>
</dbReference>
<dbReference type="Gene3D" id="1.10.287.130">
    <property type="match status" value="1"/>
</dbReference>
<dbReference type="Pfam" id="PF02518">
    <property type="entry name" value="HATPase_c"/>
    <property type="match status" value="1"/>
</dbReference>
<dbReference type="InterPro" id="IPR003661">
    <property type="entry name" value="HisK_dim/P_dom"/>
</dbReference>
<proteinExistence type="predicted"/>
<feature type="domain" description="Histidine kinase" evidence="15">
    <location>
        <begin position="265"/>
        <end position="478"/>
    </location>
</feature>
<evidence type="ECO:0000256" key="2">
    <source>
        <dbReference type="ARBA" id="ARBA00004651"/>
    </source>
</evidence>
<keyword evidence="7 14" id="KW-0812">Transmembrane</keyword>
<dbReference type="PANTHER" id="PTHR45528:SF1">
    <property type="entry name" value="SENSOR HISTIDINE KINASE CPXA"/>
    <property type="match status" value="1"/>
</dbReference>
<evidence type="ECO:0000256" key="14">
    <source>
        <dbReference type="SAM" id="Phobius"/>
    </source>
</evidence>
<dbReference type="SUPFAM" id="SSF55874">
    <property type="entry name" value="ATPase domain of HSP90 chaperone/DNA topoisomerase II/histidine kinase"/>
    <property type="match status" value="1"/>
</dbReference>
<evidence type="ECO:0000256" key="5">
    <source>
        <dbReference type="ARBA" id="ARBA00022553"/>
    </source>
</evidence>
<dbReference type="SMART" id="SM00388">
    <property type="entry name" value="HisKA"/>
    <property type="match status" value="1"/>
</dbReference>
<dbReference type="Gene3D" id="1.10.8.500">
    <property type="entry name" value="HAMP domain in histidine kinase"/>
    <property type="match status" value="1"/>
</dbReference>
<keyword evidence="8" id="KW-0547">Nucleotide-binding</keyword>
<dbReference type="SUPFAM" id="SSF47384">
    <property type="entry name" value="Homodimeric domain of signal transducing histidine kinase"/>
    <property type="match status" value="1"/>
</dbReference>
<protein>
    <recommendedName>
        <fullName evidence="3">histidine kinase</fullName>
        <ecNumber evidence="3">2.7.13.3</ecNumber>
    </recommendedName>
</protein>
<keyword evidence="13 14" id="KW-0472">Membrane</keyword>
<dbReference type="SUPFAM" id="SSF158472">
    <property type="entry name" value="HAMP domain-like"/>
    <property type="match status" value="1"/>
</dbReference>
<keyword evidence="12" id="KW-0902">Two-component regulatory system</keyword>
<evidence type="ECO:0000256" key="13">
    <source>
        <dbReference type="ARBA" id="ARBA00023136"/>
    </source>
</evidence>
<feature type="transmembrane region" description="Helical" evidence="14">
    <location>
        <begin position="181"/>
        <end position="204"/>
    </location>
</feature>
<reference evidence="17 18" key="1">
    <citation type="journal article" date="2024" name="Int. J. Syst. Evol. Microbiol.">
        <title>Clostridium omnivorum sp. nov., isolated from anoxic soil under the treatment of reductive soil disinfestation.</title>
        <authorList>
            <person name="Ueki A."/>
            <person name="Tonouchi A."/>
            <person name="Kaku N."/>
            <person name="Honma S."/>
            <person name="Ueki K."/>
        </authorList>
    </citation>
    <scope>NUCLEOTIDE SEQUENCE [LARGE SCALE GENOMIC DNA]</scope>
    <source>
        <strain evidence="17 18">E14</strain>
    </source>
</reference>
<evidence type="ECO:0000256" key="12">
    <source>
        <dbReference type="ARBA" id="ARBA00023012"/>
    </source>
</evidence>
<dbReference type="InterPro" id="IPR005467">
    <property type="entry name" value="His_kinase_dom"/>
</dbReference>
<evidence type="ECO:0000259" key="15">
    <source>
        <dbReference type="PROSITE" id="PS50109"/>
    </source>
</evidence>
<evidence type="ECO:0000256" key="11">
    <source>
        <dbReference type="ARBA" id="ARBA00022989"/>
    </source>
</evidence>
<dbReference type="Pfam" id="PF00512">
    <property type="entry name" value="HisKA"/>
    <property type="match status" value="1"/>
</dbReference>
<evidence type="ECO:0000256" key="6">
    <source>
        <dbReference type="ARBA" id="ARBA00022679"/>
    </source>
</evidence>
<evidence type="ECO:0000256" key="8">
    <source>
        <dbReference type="ARBA" id="ARBA00022741"/>
    </source>
</evidence>
<organism evidence="17 18">
    <name type="scientific">Clostridium omnivorum</name>
    <dbReference type="NCBI Taxonomy" id="1604902"/>
    <lineage>
        <taxon>Bacteria</taxon>
        <taxon>Bacillati</taxon>
        <taxon>Bacillota</taxon>
        <taxon>Clostridia</taxon>
        <taxon>Eubacteriales</taxon>
        <taxon>Clostridiaceae</taxon>
        <taxon>Clostridium</taxon>
    </lineage>
</organism>
<accession>A0ABQ5N7A1</accession>
<dbReference type="SMART" id="SM00387">
    <property type="entry name" value="HATPase_c"/>
    <property type="match status" value="1"/>
</dbReference>
<dbReference type="InterPro" id="IPR029151">
    <property type="entry name" value="Sensor-like_sf"/>
</dbReference>
<comment type="caution">
    <text evidence="17">The sequence shown here is derived from an EMBL/GenBank/DDBJ whole genome shotgun (WGS) entry which is preliminary data.</text>
</comment>
<keyword evidence="10" id="KW-0067">ATP-binding</keyword>
<dbReference type="RefSeq" id="WP_264850284.1">
    <property type="nucleotide sequence ID" value="NZ_BRXR01000001.1"/>
</dbReference>
<dbReference type="CDD" id="cd06225">
    <property type="entry name" value="HAMP"/>
    <property type="match status" value="1"/>
</dbReference>
<comment type="catalytic activity">
    <reaction evidence="1">
        <text>ATP + protein L-histidine = ADP + protein N-phospho-L-histidine.</text>
        <dbReference type="EC" id="2.7.13.3"/>
    </reaction>
</comment>
<dbReference type="SUPFAM" id="SSF103190">
    <property type="entry name" value="Sensory domain-like"/>
    <property type="match status" value="1"/>
</dbReference>
<dbReference type="InterPro" id="IPR003594">
    <property type="entry name" value="HATPase_dom"/>
</dbReference>
<keyword evidence="9 17" id="KW-0418">Kinase</keyword>
<keyword evidence="11 14" id="KW-1133">Transmembrane helix</keyword>
<evidence type="ECO:0000256" key="3">
    <source>
        <dbReference type="ARBA" id="ARBA00012438"/>
    </source>
</evidence>
<evidence type="ECO:0000313" key="17">
    <source>
        <dbReference type="EMBL" id="GLC31006.1"/>
    </source>
</evidence>
<dbReference type="InterPro" id="IPR003660">
    <property type="entry name" value="HAMP_dom"/>
</dbReference>
<dbReference type="PRINTS" id="PR00344">
    <property type="entry name" value="BCTRLSENSOR"/>
</dbReference>
<keyword evidence="5" id="KW-0597">Phosphoprotein</keyword>
<dbReference type="PROSITE" id="PS50885">
    <property type="entry name" value="HAMP"/>
    <property type="match status" value="1"/>
</dbReference>
<evidence type="ECO:0000256" key="9">
    <source>
        <dbReference type="ARBA" id="ARBA00022777"/>
    </source>
</evidence>
<evidence type="ECO:0000313" key="18">
    <source>
        <dbReference type="Proteomes" id="UP001208567"/>
    </source>
</evidence>
<dbReference type="InterPro" id="IPR036890">
    <property type="entry name" value="HATPase_C_sf"/>
</dbReference>
<gene>
    <name evidence="17" type="ORF">bsdE14_24160</name>
</gene>
<dbReference type="Proteomes" id="UP001208567">
    <property type="component" value="Unassembled WGS sequence"/>
</dbReference>
<dbReference type="Pfam" id="PF00672">
    <property type="entry name" value="HAMP"/>
    <property type="match status" value="1"/>
</dbReference>
<dbReference type="InterPro" id="IPR004358">
    <property type="entry name" value="Sig_transdc_His_kin-like_C"/>
</dbReference>
<keyword evidence="18" id="KW-1185">Reference proteome</keyword>
<dbReference type="InterPro" id="IPR050398">
    <property type="entry name" value="HssS/ArlS-like"/>
</dbReference>
<keyword evidence="6" id="KW-0808">Transferase</keyword>
<feature type="transmembrane region" description="Helical" evidence="14">
    <location>
        <begin position="25"/>
        <end position="47"/>
    </location>
</feature>
<evidence type="ECO:0000259" key="16">
    <source>
        <dbReference type="PROSITE" id="PS50885"/>
    </source>
</evidence>
<dbReference type="PANTHER" id="PTHR45528">
    <property type="entry name" value="SENSOR HISTIDINE KINASE CPXA"/>
    <property type="match status" value="1"/>
</dbReference>
<evidence type="ECO:0000256" key="10">
    <source>
        <dbReference type="ARBA" id="ARBA00022840"/>
    </source>
</evidence>
<dbReference type="GO" id="GO:0016301">
    <property type="term" value="F:kinase activity"/>
    <property type="evidence" value="ECO:0007669"/>
    <property type="project" value="UniProtKB-KW"/>
</dbReference>
<comment type="subcellular location">
    <subcellularLocation>
        <location evidence="2">Cell membrane</location>
        <topology evidence="2">Multi-pass membrane protein</topology>
    </subcellularLocation>
</comment>
<sequence>MEKGLKLMDKKLTKEVRGKGLKKRLVGSFMIVIFISVAAFEGLLIYFTRYYFYNNMESILTNQIKISSDFYSRYFSNVPLQDNILDNVDIFWKQTSAEVQIVNTNGEILMDSIGAEITNKAEGNDFQDALKGGRGTRVGTIEGRKSRVMIISYPLKSGDKVVGVLRFISSLEGVDKIVNRISSIFIIIGAIAVFGATIVSVFLAQSIVSPIRKITSAAEEMAGGNLRVRVRENSYDEIGKLGRTLNFMAGEIQNRDQIKNEFISSISHELRTPLTAIKGWAITLNDGELQDKEILSDGLRIIEKESERLSSMVEELLDFSKFVSGKVTLNKEKIQMNSIVEYIGKYLSPRAEREGIKFEVLCEEAMPLVEVDPSRIKQLLINVIDNAFKFTGAGGTVTVNSYREEDNIVVTIKDTGCGISEEELPRVKEKFYKGKNSKSQNGIGLSICDEIASLHGGSLVITSAVNIGTTVRITLPLK</sequence>